<evidence type="ECO:0000256" key="1">
    <source>
        <dbReference type="SAM" id="Coils"/>
    </source>
</evidence>
<gene>
    <name evidence="2" type="ORF">MFIFM68171_10132</name>
</gene>
<protein>
    <submittedName>
        <fullName evidence="2">Uncharacterized protein</fullName>
    </submittedName>
</protein>
<name>A0ABQ0GQB9_9PEZI</name>
<keyword evidence="1" id="KW-0175">Coiled coil</keyword>
<dbReference type="RefSeq" id="XP_070921652.1">
    <property type="nucleotide sequence ID" value="XM_071065551.1"/>
</dbReference>
<organism evidence="2 3">
    <name type="scientific">Madurella fahalii</name>
    <dbReference type="NCBI Taxonomy" id="1157608"/>
    <lineage>
        <taxon>Eukaryota</taxon>
        <taxon>Fungi</taxon>
        <taxon>Dikarya</taxon>
        <taxon>Ascomycota</taxon>
        <taxon>Pezizomycotina</taxon>
        <taxon>Sordariomycetes</taxon>
        <taxon>Sordariomycetidae</taxon>
        <taxon>Sordariales</taxon>
        <taxon>Sordariales incertae sedis</taxon>
        <taxon>Madurella</taxon>
    </lineage>
</organism>
<sequence length="112" mass="13290">MQQIIDTMSELERLRARVAEAEARAEEAEEERRRLQQVNARLEQENQLQHKTTLSRYLEYCHRFLFLSLAVRSGASKTSTTKVDGKFYPSILRPWDGFVETQQRHFNIIKTY</sequence>
<comment type="caution">
    <text evidence="2">The sequence shown here is derived from an EMBL/GenBank/DDBJ whole genome shotgun (WGS) entry which is preliminary data.</text>
</comment>
<dbReference type="EMBL" id="BAAFSV010000006">
    <property type="protein sequence ID" value="GAB1319922.1"/>
    <property type="molecule type" value="Genomic_DNA"/>
</dbReference>
<evidence type="ECO:0000313" key="2">
    <source>
        <dbReference type="EMBL" id="GAB1319922.1"/>
    </source>
</evidence>
<feature type="coiled-coil region" evidence="1">
    <location>
        <begin position="4"/>
        <end position="52"/>
    </location>
</feature>
<proteinExistence type="predicted"/>
<dbReference type="GeneID" id="98180874"/>
<accession>A0ABQ0GQB9</accession>
<dbReference type="Proteomes" id="UP001628179">
    <property type="component" value="Unassembled WGS sequence"/>
</dbReference>
<keyword evidence="3" id="KW-1185">Reference proteome</keyword>
<reference evidence="2 3" key="1">
    <citation type="submission" date="2024-09" db="EMBL/GenBank/DDBJ databases">
        <title>Itraconazole resistance in Madurella fahalii resulting from another homologue of gene encoding cytochrome P450 14-alpha sterol demethylase (CYP51).</title>
        <authorList>
            <person name="Yoshioka I."/>
            <person name="Fahal A.H."/>
            <person name="Kaneko S."/>
            <person name="Yaguchi T."/>
        </authorList>
    </citation>
    <scope>NUCLEOTIDE SEQUENCE [LARGE SCALE GENOMIC DNA]</scope>
    <source>
        <strain evidence="2 3">IFM 68171</strain>
    </source>
</reference>
<evidence type="ECO:0000313" key="3">
    <source>
        <dbReference type="Proteomes" id="UP001628179"/>
    </source>
</evidence>